<protein>
    <submittedName>
        <fullName evidence="1">Carbonic anhydrase</fullName>
        <ecNumber evidence="1">4.2.1.1</ecNumber>
    </submittedName>
</protein>
<reference evidence="1" key="2">
    <citation type="journal article" date="2014" name="ISME J.">
        <title>Microbial stratification in low pH oxic and suboxic macroscopic growths along an acid mine drainage.</title>
        <authorList>
            <person name="Mendez-Garcia C."/>
            <person name="Mesa V."/>
            <person name="Sprenger R.R."/>
            <person name="Richter M."/>
            <person name="Diez M.S."/>
            <person name="Solano J."/>
            <person name="Bargiela R."/>
            <person name="Golyshina O.V."/>
            <person name="Manteca A."/>
            <person name="Ramos J.L."/>
            <person name="Gallego J.R."/>
            <person name="Llorente I."/>
            <person name="Martins Dos Santos V.A."/>
            <person name="Jensen O.N."/>
            <person name="Pelaez A.I."/>
            <person name="Sanchez J."/>
            <person name="Ferrer M."/>
        </authorList>
    </citation>
    <scope>NUCLEOTIDE SEQUENCE</scope>
</reference>
<dbReference type="SUPFAM" id="SSF53056">
    <property type="entry name" value="beta-carbonic anhydrase, cab"/>
    <property type="match status" value="1"/>
</dbReference>
<comment type="caution">
    <text evidence="1">The sequence shown here is derived from an EMBL/GenBank/DDBJ whole genome shotgun (WGS) entry which is preliminary data.</text>
</comment>
<name>T0ZDC0_9ZZZZ</name>
<accession>T0ZDC0</accession>
<dbReference type="GO" id="GO:0004089">
    <property type="term" value="F:carbonate dehydratase activity"/>
    <property type="evidence" value="ECO:0007669"/>
    <property type="project" value="UniProtKB-EC"/>
</dbReference>
<reference evidence="1" key="1">
    <citation type="submission" date="2013-08" db="EMBL/GenBank/DDBJ databases">
        <authorList>
            <person name="Mendez C."/>
            <person name="Richter M."/>
            <person name="Ferrer M."/>
            <person name="Sanchez J."/>
        </authorList>
    </citation>
    <scope>NUCLEOTIDE SEQUENCE</scope>
</reference>
<proteinExistence type="predicted"/>
<evidence type="ECO:0000313" key="1">
    <source>
        <dbReference type="EMBL" id="EQD43028.1"/>
    </source>
</evidence>
<organism evidence="1">
    <name type="scientific">mine drainage metagenome</name>
    <dbReference type="NCBI Taxonomy" id="410659"/>
    <lineage>
        <taxon>unclassified sequences</taxon>
        <taxon>metagenomes</taxon>
        <taxon>ecological metagenomes</taxon>
    </lineage>
</organism>
<dbReference type="EC" id="4.2.1.1" evidence="1"/>
<dbReference type="EMBL" id="AUZZ01007257">
    <property type="protein sequence ID" value="EQD43028.1"/>
    <property type="molecule type" value="Genomic_DNA"/>
</dbReference>
<dbReference type="Gene3D" id="3.40.1050.10">
    <property type="entry name" value="Carbonic anhydrase"/>
    <property type="match status" value="1"/>
</dbReference>
<keyword evidence="1" id="KW-0456">Lyase</keyword>
<dbReference type="GO" id="GO:0008270">
    <property type="term" value="F:zinc ion binding"/>
    <property type="evidence" value="ECO:0007669"/>
    <property type="project" value="InterPro"/>
</dbReference>
<dbReference type="InterPro" id="IPR036874">
    <property type="entry name" value="Carbonic_anhydrase_sf"/>
</dbReference>
<gene>
    <name evidence="1" type="ORF">B2A_10055</name>
</gene>
<sequence>MIRNIANLIPPYAPDPAHHGTSAALEFAVRVLSV</sequence>
<dbReference type="AlphaFoldDB" id="T0ZDC0"/>
<feature type="non-terminal residue" evidence="1">
    <location>
        <position position="34"/>
    </location>
</feature>